<dbReference type="SUPFAM" id="SSF64268">
    <property type="entry name" value="PX domain"/>
    <property type="match status" value="1"/>
</dbReference>
<gene>
    <name evidence="2" type="ORF">MSAN_01674600</name>
</gene>
<accession>A0A8H6Y2R6</accession>
<feature type="domain" description="PX" evidence="1">
    <location>
        <begin position="1"/>
        <end position="117"/>
    </location>
</feature>
<dbReference type="Proteomes" id="UP000623467">
    <property type="component" value="Unassembled WGS sequence"/>
</dbReference>
<dbReference type="AlphaFoldDB" id="A0A8H6Y2R6"/>
<dbReference type="InterPro" id="IPR001683">
    <property type="entry name" value="PX_dom"/>
</dbReference>
<dbReference type="Gene3D" id="3.30.1520.10">
    <property type="entry name" value="Phox-like domain"/>
    <property type="match status" value="1"/>
</dbReference>
<dbReference type="GO" id="GO:0035091">
    <property type="term" value="F:phosphatidylinositol binding"/>
    <property type="evidence" value="ECO:0007669"/>
    <property type="project" value="InterPro"/>
</dbReference>
<proteinExistence type="predicted"/>
<evidence type="ECO:0000313" key="2">
    <source>
        <dbReference type="EMBL" id="KAF7351121.1"/>
    </source>
</evidence>
<dbReference type="PROSITE" id="PS50195">
    <property type="entry name" value="PX"/>
    <property type="match status" value="1"/>
</dbReference>
<dbReference type="OrthoDB" id="73875at2759"/>
<dbReference type="GO" id="GO:0016787">
    <property type="term" value="F:hydrolase activity"/>
    <property type="evidence" value="ECO:0007669"/>
    <property type="project" value="UniProtKB-KW"/>
</dbReference>
<keyword evidence="3" id="KW-1185">Reference proteome</keyword>
<protein>
    <submittedName>
        <fullName evidence="2">Glycoside hydrolase family 18 protein</fullName>
    </submittedName>
</protein>
<sequence>MSPVIKSVGHTTASTPRPHILYRFEVDNDGEVSVVKKRYSEVSYLRMAGIAASVLQLSRQFAALHTALGKPDNVQLPPKRILATTFIPSAWVDDTLIAERKDGLKAYLNTVLGDDSI</sequence>
<reference evidence="2" key="1">
    <citation type="submission" date="2020-05" db="EMBL/GenBank/DDBJ databases">
        <title>Mycena genomes resolve the evolution of fungal bioluminescence.</title>
        <authorList>
            <person name="Tsai I.J."/>
        </authorList>
    </citation>
    <scope>NUCLEOTIDE SEQUENCE</scope>
    <source>
        <strain evidence="2">160909Yilan</strain>
    </source>
</reference>
<comment type="caution">
    <text evidence="2">The sequence shown here is derived from an EMBL/GenBank/DDBJ whole genome shotgun (WGS) entry which is preliminary data.</text>
</comment>
<name>A0A8H6Y2R6_9AGAR</name>
<dbReference type="EMBL" id="JACAZH010000014">
    <property type="protein sequence ID" value="KAF7351121.1"/>
    <property type="molecule type" value="Genomic_DNA"/>
</dbReference>
<organism evidence="2 3">
    <name type="scientific">Mycena sanguinolenta</name>
    <dbReference type="NCBI Taxonomy" id="230812"/>
    <lineage>
        <taxon>Eukaryota</taxon>
        <taxon>Fungi</taxon>
        <taxon>Dikarya</taxon>
        <taxon>Basidiomycota</taxon>
        <taxon>Agaricomycotina</taxon>
        <taxon>Agaricomycetes</taxon>
        <taxon>Agaricomycetidae</taxon>
        <taxon>Agaricales</taxon>
        <taxon>Marasmiineae</taxon>
        <taxon>Mycenaceae</taxon>
        <taxon>Mycena</taxon>
    </lineage>
</organism>
<evidence type="ECO:0000259" key="1">
    <source>
        <dbReference type="PROSITE" id="PS50195"/>
    </source>
</evidence>
<evidence type="ECO:0000313" key="3">
    <source>
        <dbReference type="Proteomes" id="UP000623467"/>
    </source>
</evidence>
<keyword evidence="2" id="KW-0378">Hydrolase</keyword>
<dbReference type="InterPro" id="IPR036871">
    <property type="entry name" value="PX_dom_sf"/>
</dbReference>